<comment type="similarity">
    <text evidence="2">Belongs to the THOC2 family.</text>
</comment>
<feature type="compositionally biased region" description="Polar residues" evidence="5">
    <location>
        <begin position="1268"/>
        <end position="1279"/>
    </location>
</feature>
<dbReference type="GO" id="GO:0006406">
    <property type="term" value="P:mRNA export from nucleus"/>
    <property type="evidence" value="ECO:0007669"/>
    <property type="project" value="InterPro"/>
</dbReference>
<evidence type="ECO:0000256" key="3">
    <source>
        <dbReference type="ARBA" id="ARBA00019596"/>
    </source>
</evidence>
<reference evidence="9" key="1">
    <citation type="submission" date="2022-10" db="EMBL/GenBank/DDBJ databases">
        <authorList>
            <person name="Byrne P K."/>
        </authorList>
    </citation>
    <scope>NUCLEOTIDE SEQUENCE</scope>
    <source>
        <strain evidence="9">CBS7001</strain>
    </source>
</reference>
<feature type="region of interest" description="Disordered" evidence="5">
    <location>
        <begin position="356"/>
        <end position="387"/>
    </location>
</feature>
<protein>
    <recommendedName>
        <fullName evidence="3">THO complex subunit 2</fullName>
    </recommendedName>
</protein>
<name>A0AA35J6V5_SACUV</name>
<evidence type="ECO:0000256" key="2">
    <source>
        <dbReference type="ARBA" id="ARBA00007857"/>
    </source>
</evidence>
<proteinExistence type="inferred from homology"/>
<comment type="subcellular location">
    <subcellularLocation>
        <location evidence="1">Nucleus</location>
    </subcellularLocation>
</comment>
<dbReference type="GO" id="GO:0006397">
    <property type="term" value="P:mRNA processing"/>
    <property type="evidence" value="ECO:0007669"/>
    <property type="project" value="InterPro"/>
</dbReference>
<dbReference type="GO" id="GO:0000445">
    <property type="term" value="C:THO complex part of transcription export complex"/>
    <property type="evidence" value="ECO:0007669"/>
    <property type="project" value="TreeGrafter"/>
</dbReference>
<dbReference type="GO" id="GO:0003729">
    <property type="term" value="F:mRNA binding"/>
    <property type="evidence" value="ECO:0007669"/>
    <property type="project" value="TreeGrafter"/>
</dbReference>
<evidence type="ECO:0000259" key="7">
    <source>
        <dbReference type="Pfam" id="PF11732"/>
    </source>
</evidence>
<dbReference type="PANTHER" id="PTHR21597:SF0">
    <property type="entry name" value="THO COMPLEX SUBUNIT 2"/>
    <property type="match status" value="1"/>
</dbReference>
<dbReference type="InterPro" id="IPR021726">
    <property type="entry name" value="THO_THOC2_N"/>
</dbReference>
<dbReference type="InterPro" id="IPR040007">
    <property type="entry name" value="Tho2"/>
</dbReference>
<feature type="compositionally biased region" description="Low complexity" evidence="5">
    <location>
        <begin position="1560"/>
        <end position="1574"/>
    </location>
</feature>
<sequence>MTTQTLLSRLDALSQQVISPASLNQATILTEETITNWSERSRALCSDFIALESNDEKEDWLKILFIELFDFINKDDEGSPLKLSDIALFIEELVNCDRQGSQASLVGKMFIAVSSTVPNTKDTNIISLCKLIPSLHEELFKFSWISSKLLNKEQTTLLRHLLKKSKYEVKKYNLLVENSVGYSQLVALLLLAYYDPDNSLKTQAYLEEMYHIMGKYSLDSIRTLDVILNVSSQFITEEYKFFIDFLQKSDFWPSNHVANNSSYSTLNVGGNMIAANIISFNLSQYKEQVDRENYQQYMDMCCILINKGFINFYSIWDNVKPEMESLQKYTEDLETELETESTKGIENPLAMAAALSTEDENNEDTALAEDDDNDKDKASETTSNEADLKDKQKNLQYDTLSFGKIKLLERLLIHGCITPVIHILKEHPKILYVNASISKYFGRIFEYLLDPLYTSKTSCDESNNMASALMITRIDNGILAHKPRLIHKYKTHDPFESFELNTKYVFYYSEWNSALVPFASIDDLFEKSHTLLSIIGPYLANTPTLLSKISRIGVADIQKNQGTESLQSTVDKWVDFVRKFIFPAIPLLQNNPIATSEVYELMKLFPFDKRCFIYNEMMTKLSQDNLPIKVSFNKTEREAKSILKALSIDTIAKESRRFAKLISTNPLASLVPAVKQIENYDKVSELVVYTTKYFNEFAYDVLQYVLLLRLTYSRPAVQFDGVNQAMWVQRLSIFIAGLAKNCPNMDISNIITYILKTLHNGNIIAVSILKELIITVGGIRDLNEVNVKQLLMLNSGRPLKQYARHLIYDSRDDNSEIASKLTSFFTDQNAISEIILLLYSLNLKANTQDSHYKILSTRCDEMNTLLWSFIELIKHCLKGEAFEENVLPFVELTNRFHLSTPWVFHIWRDYLDNQINENENFSIEQLIEGAEFDDVDLTKISKDLFTTFWRLSLYDIHFDKSLYDERKNALSGKNTDQMSNRKKHSIQNQIKDVLVTGISHQRAFKKTAEFVSEKSNIWNKDCGDNQIKVFLQNCVVPRVLFSPSDALFSSYFIFMAFNAENLMSILNTFISSNILKTLLFCCTSSEAGNLGLFFTDVLKKLEEMRISGDLDEQASRRLYEWHTIITEQIIDLLSEKNYMSIRNGIEFMKHVTSVFPIIKTHIQLVYTTLEENLVNEEREDIKLPSSALIGHLKARLKKALELDEFCSLTEEEAVQKKIYEAELEEIKSYETAYQNEQKQLALRKQLELNKSQRLQNDSSKSAASNSSELGSNDKWSYSHNEPAIPTKPSSSQWSYSKVTRHLDDINHYLATNHLQKAISLVENDSETWNLKKLSKQNMPIFDFRNLTLEIFERYFRSLIQNPQNPDFAEKIEALKRHIKNISREPYAGVANSRSETFGPEYTKRSSRYGGNTGGKDTYSNANYKASSSDRSGLKNSKPSTSYSHKRSELPTRPSKGKVYNDRSRPTRQAGPERGESFDQQRDTRSREDYKKTSSQRPQLRFPEKPSQGSNDNNKNTSYQQTSSYKREMPSENDEKPNKRFKKDDGNRIKFQRQDYRSTRDSGSNFSSNNSSSNRRPNENQRYNTNRKSNTQALPQGPKGGNNVSRYQR</sequence>
<dbReference type="InterPro" id="IPR021418">
    <property type="entry name" value="THO_THOC2_C"/>
</dbReference>
<evidence type="ECO:0000256" key="1">
    <source>
        <dbReference type="ARBA" id="ARBA00004123"/>
    </source>
</evidence>
<dbReference type="Pfam" id="PF11262">
    <property type="entry name" value="Tho2"/>
    <property type="match status" value="2"/>
</dbReference>
<feature type="region of interest" description="Disordered" evidence="5">
    <location>
        <begin position="1252"/>
        <end position="1291"/>
    </location>
</feature>
<dbReference type="PANTHER" id="PTHR21597">
    <property type="entry name" value="THO2 PROTEIN"/>
    <property type="match status" value="1"/>
</dbReference>
<dbReference type="Pfam" id="PF11732">
    <property type="entry name" value="Thoc2"/>
    <property type="match status" value="1"/>
</dbReference>
<feature type="compositionally biased region" description="Low complexity" evidence="5">
    <location>
        <begin position="1258"/>
        <end position="1267"/>
    </location>
</feature>
<dbReference type="Proteomes" id="UP001162090">
    <property type="component" value="Chromosome 14"/>
</dbReference>
<feature type="compositionally biased region" description="Polar residues" evidence="5">
    <location>
        <begin position="1506"/>
        <end position="1523"/>
    </location>
</feature>
<evidence type="ECO:0000256" key="5">
    <source>
        <dbReference type="SAM" id="MobiDB-lite"/>
    </source>
</evidence>
<feature type="compositionally biased region" description="Acidic residues" evidence="5">
    <location>
        <begin position="357"/>
        <end position="373"/>
    </location>
</feature>
<dbReference type="EMBL" id="OX365925">
    <property type="protein sequence ID" value="CAI4050113.1"/>
    <property type="molecule type" value="Genomic_DNA"/>
</dbReference>
<evidence type="ECO:0000259" key="8">
    <source>
        <dbReference type="Pfam" id="PF16134"/>
    </source>
</evidence>
<evidence type="ECO:0000313" key="9">
    <source>
        <dbReference type="EMBL" id="CAI4050113.1"/>
    </source>
</evidence>
<accession>A0AA35J6V5</accession>
<evidence type="ECO:0000259" key="6">
    <source>
        <dbReference type="Pfam" id="PF11262"/>
    </source>
</evidence>
<evidence type="ECO:0000256" key="4">
    <source>
        <dbReference type="ARBA" id="ARBA00023242"/>
    </source>
</evidence>
<feature type="domain" description="THO complex subunitTHOC2 C-terminal" evidence="6">
    <location>
        <begin position="938"/>
        <end position="1105"/>
    </location>
</feature>
<dbReference type="InterPro" id="IPR032302">
    <property type="entry name" value="THOC2_N"/>
</dbReference>
<feature type="domain" description="THO complex subunit 2 N-terminal" evidence="8">
    <location>
        <begin position="29"/>
        <end position="656"/>
    </location>
</feature>
<feature type="domain" description="THO complex subunitTHOC2 N-terminal" evidence="7">
    <location>
        <begin position="658"/>
        <end position="732"/>
    </location>
</feature>
<feature type="compositionally biased region" description="Basic and acidic residues" evidence="5">
    <location>
        <begin position="1458"/>
        <end position="1491"/>
    </location>
</feature>
<feature type="compositionally biased region" description="Polar residues" evidence="5">
    <location>
        <begin position="1417"/>
        <end position="1442"/>
    </location>
</feature>
<keyword evidence="4" id="KW-0539">Nucleus</keyword>
<feature type="domain" description="THO complex subunitTHOC2 C-terminal" evidence="6">
    <location>
        <begin position="1115"/>
        <end position="1192"/>
    </location>
</feature>
<dbReference type="Pfam" id="PF16134">
    <property type="entry name" value="THOC2_N"/>
    <property type="match status" value="1"/>
</dbReference>
<evidence type="ECO:0000313" key="10">
    <source>
        <dbReference type="Proteomes" id="UP001162090"/>
    </source>
</evidence>
<gene>
    <name evidence="9" type="primary">SUVC14G1810</name>
    <name evidence="9" type="ORF">SUVC_14G1810</name>
</gene>
<feature type="region of interest" description="Disordered" evidence="5">
    <location>
        <begin position="1390"/>
        <end position="1608"/>
    </location>
</feature>
<feature type="compositionally biased region" description="Basic and acidic residues" evidence="5">
    <location>
        <begin position="1524"/>
        <end position="1559"/>
    </location>
</feature>
<organism evidence="9 10">
    <name type="scientific">Saccharomyces uvarum</name>
    <name type="common">Yeast</name>
    <name type="synonym">Saccharomyces bayanus var. uvarum</name>
    <dbReference type="NCBI Taxonomy" id="230603"/>
    <lineage>
        <taxon>Eukaryota</taxon>
        <taxon>Fungi</taxon>
        <taxon>Dikarya</taxon>
        <taxon>Ascomycota</taxon>
        <taxon>Saccharomycotina</taxon>
        <taxon>Saccharomycetes</taxon>
        <taxon>Saccharomycetales</taxon>
        <taxon>Saccharomycetaceae</taxon>
        <taxon>Saccharomyces</taxon>
    </lineage>
</organism>
<feature type="compositionally biased region" description="Polar residues" evidence="5">
    <location>
        <begin position="1582"/>
        <end position="1593"/>
    </location>
</feature>